<name>A0A6I3IGW2_9MICO</name>
<dbReference type="InterPro" id="IPR023214">
    <property type="entry name" value="HAD_sf"/>
</dbReference>
<dbReference type="AlphaFoldDB" id="A0A6I3IGW2"/>
<gene>
    <name evidence="1" type="ORF">GGG17_13565</name>
</gene>
<dbReference type="InterPro" id="IPR041492">
    <property type="entry name" value="HAD_2"/>
</dbReference>
<keyword evidence="1" id="KW-0378">Hydrolase</keyword>
<dbReference type="Gene3D" id="1.10.150.240">
    <property type="entry name" value="Putative phosphatase, domain 2"/>
    <property type="match status" value="1"/>
</dbReference>
<dbReference type="InterPro" id="IPR036412">
    <property type="entry name" value="HAD-like_sf"/>
</dbReference>
<dbReference type="PANTHER" id="PTHR43434">
    <property type="entry name" value="PHOSPHOGLYCOLATE PHOSPHATASE"/>
    <property type="match status" value="1"/>
</dbReference>
<dbReference type="EMBL" id="WLVL01000040">
    <property type="protein sequence ID" value="MTB72977.1"/>
    <property type="molecule type" value="Genomic_DNA"/>
</dbReference>
<comment type="caution">
    <text evidence="1">The sequence shown here is derived from an EMBL/GenBank/DDBJ whole genome shotgun (WGS) entry which is preliminary data.</text>
</comment>
<reference evidence="1 2" key="1">
    <citation type="submission" date="2019-11" db="EMBL/GenBank/DDBJ databases">
        <title>Whole genome sequencing identifies a novel species of the genus Arsenicicoccus isolated from human blood.</title>
        <authorList>
            <person name="Jeong J.H."/>
            <person name="Kweon O.J."/>
            <person name="Kim H.R."/>
            <person name="Kim T.-H."/>
            <person name="Ha S.-M."/>
            <person name="Lee M.-K."/>
        </authorList>
    </citation>
    <scope>NUCLEOTIDE SEQUENCE [LARGE SCALE GENOMIC DNA]</scope>
    <source>
        <strain evidence="1 2">MKL-02</strain>
    </source>
</reference>
<dbReference type="GO" id="GO:0006281">
    <property type="term" value="P:DNA repair"/>
    <property type="evidence" value="ECO:0007669"/>
    <property type="project" value="TreeGrafter"/>
</dbReference>
<evidence type="ECO:0000313" key="2">
    <source>
        <dbReference type="Proteomes" id="UP000431092"/>
    </source>
</evidence>
<evidence type="ECO:0000313" key="1">
    <source>
        <dbReference type="EMBL" id="MTB72977.1"/>
    </source>
</evidence>
<dbReference type="PANTHER" id="PTHR43434:SF1">
    <property type="entry name" value="PHOSPHOGLYCOLATE PHOSPHATASE"/>
    <property type="match status" value="1"/>
</dbReference>
<dbReference type="Proteomes" id="UP000431092">
    <property type="component" value="Unassembled WGS sequence"/>
</dbReference>
<dbReference type="SFLD" id="SFLDG01129">
    <property type="entry name" value="C1.5:_HAD__Beta-PGM__Phosphata"/>
    <property type="match status" value="1"/>
</dbReference>
<dbReference type="InterPro" id="IPR050155">
    <property type="entry name" value="HAD-like_hydrolase_sf"/>
</dbReference>
<dbReference type="Pfam" id="PF13419">
    <property type="entry name" value="HAD_2"/>
    <property type="match status" value="1"/>
</dbReference>
<dbReference type="RefSeq" id="WP_154594191.1">
    <property type="nucleotide sequence ID" value="NZ_WLVL01000040.1"/>
</dbReference>
<proteinExistence type="predicted"/>
<dbReference type="GO" id="GO:0008967">
    <property type="term" value="F:phosphoglycolate phosphatase activity"/>
    <property type="evidence" value="ECO:0007669"/>
    <property type="project" value="TreeGrafter"/>
</dbReference>
<keyword evidence="2" id="KW-1185">Reference proteome</keyword>
<protein>
    <submittedName>
        <fullName evidence="1">HAD hydrolase-like protein</fullName>
    </submittedName>
</protein>
<dbReference type="InterPro" id="IPR023198">
    <property type="entry name" value="PGP-like_dom2"/>
</dbReference>
<dbReference type="SFLD" id="SFLDS00003">
    <property type="entry name" value="Haloacid_Dehalogenase"/>
    <property type="match status" value="1"/>
</dbReference>
<dbReference type="GO" id="GO:0005829">
    <property type="term" value="C:cytosol"/>
    <property type="evidence" value="ECO:0007669"/>
    <property type="project" value="TreeGrafter"/>
</dbReference>
<sequence>MTTRTVGFDLDQTLVDSTERIVESFRSAFRAMRIPDVQAAAFTPWFGYPLEEILQRVAPGTDPAEFVPFYRRAYDEERPGEAGPMPGAREALEWLRDNAFRVVVVSAKHHPVVDVALVDAGLGDLVDAYYGDHFGEQKAIPLREEDAAFYVGDHVADMHAASLAGATGIAVVSGAHDTRALREAGAGAVIASLADLPTTIGRLLE</sequence>
<organism evidence="1 2">
    <name type="scientific">Arsenicicoccus cauae</name>
    <dbReference type="NCBI Taxonomy" id="2663847"/>
    <lineage>
        <taxon>Bacteria</taxon>
        <taxon>Bacillati</taxon>
        <taxon>Actinomycetota</taxon>
        <taxon>Actinomycetes</taxon>
        <taxon>Micrococcales</taxon>
        <taxon>Intrasporangiaceae</taxon>
        <taxon>Arsenicicoccus</taxon>
    </lineage>
</organism>
<dbReference type="Gene3D" id="3.40.50.1000">
    <property type="entry name" value="HAD superfamily/HAD-like"/>
    <property type="match status" value="1"/>
</dbReference>
<accession>A0A6I3IGW2</accession>
<dbReference type="SUPFAM" id="SSF56784">
    <property type="entry name" value="HAD-like"/>
    <property type="match status" value="1"/>
</dbReference>